<feature type="coiled-coil region" evidence="8">
    <location>
        <begin position="10"/>
        <end position="44"/>
    </location>
</feature>
<evidence type="ECO:0000256" key="7">
    <source>
        <dbReference type="HAMAP-Rule" id="MF_01416"/>
    </source>
</evidence>
<reference evidence="10" key="1">
    <citation type="submission" date="2016-11" db="EMBL/GenBank/DDBJ databases">
        <authorList>
            <person name="Varghese N."/>
            <person name="Submissions S."/>
        </authorList>
    </citation>
    <scope>NUCLEOTIDE SEQUENCE [LARGE SCALE GENOMIC DNA]</scope>
    <source>
        <strain evidence="10">DSM 12395</strain>
    </source>
</reference>
<dbReference type="NCBIfam" id="NF004402">
    <property type="entry name" value="PRK05758.2-2"/>
    <property type="match status" value="1"/>
</dbReference>
<dbReference type="STRING" id="1121429.SAMN02745133_01523"/>
<organism evidence="9 10">
    <name type="scientific">Desulforamulus putei DSM 12395</name>
    <dbReference type="NCBI Taxonomy" id="1121429"/>
    <lineage>
        <taxon>Bacteria</taxon>
        <taxon>Bacillati</taxon>
        <taxon>Bacillota</taxon>
        <taxon>Clostridia</taxon>
        <taxon>Eubacteriales</taxon>
        <taxon>Peptococcaceae</taxon>
        <taxon>Desulforamulus</taxon>
    </lineage>
</organism>
<protein>
    <recommendedName>
        <fullName evidence="7">ATP synthase subunit delta</fullName>
    </recommendedName>
    <alternativeName>
        <fullName evidence="7">ATP synthase F(1) sector subunit delta</fullName>
    </alternativeName>
    <alternativeName>
        <fullName evidence="7">F-type ATPase subunit delta</fullName>
        <shortName evidence="7">F-ATPase subunit delta</shortName>
    </alternativeName>
</protein>
<dbReference type="NCBIfam" id="TIGR01145">
    <property type="entry name" value="ATP_synt_delta"/>
    <property type="match status" value="1"/>
</dbReference>
<dbReference type="InterPro" id="IPR000711">
    <property type="entry name" value="ATPase_OSCP/dsu"/>
</dbReference>
<keyword evidence="7" id="KW-1003">Cell membrane</keyword>
<keyword evidence="7" id="KW-0139">CF(1)</keyword>
<gene>
    <name evidence="7" type="primary">atpH</name>
    <name evidence="9" type="ORF">SAMN02745133_01523</name>
</gene>
<dbReference type="RefSeq" id="WP_073238162.1">
    <property type="nucleotide sequence ID" value="NZ_FQUY01000009.1"/>
</dbReference>
<dbReference type="GO" id="GO:0046933">
    <property type="term" value="F:proton-transporting ATP synthase activity, rotational mechanism"/>
    <property type="evidence" value="ECO:0007669"/>
    <property type="project" value="UniProtKB-UniRule"/>
</dbReference>
<proteinExistence type="inferred from homology"/>
<keyword evidence="3 7" id="KW-0375">Hydrogen ion transport</keyword>
<dbReference type="AlphaFoldDB" id="A0A1M4XTX3"/>
<sequence>MLKGAVARRYAQALYEIARDKNALETMEQELKGIAEAIEGTRELQKVLYHPQVLPSEKKNLLKALFADKISAETMNFLGLVVDKRRENYIAGIAAEFSALANEARGKVAAEVTSAIELSEEQKQQLVQVASRLAGKEVEPTFTVDPSLIGGVVVKIGSKVIDGSIKTRLATLKSRLMSKTS</sequence>
<dbReference type="NCBIfam" id="NF004403">
    <property type="entry name" value="PRK05758.2-4"/>
    <property type="match status" value="1"/>
</dbReference>
<evidence type="ECO:0000256" key="6">
    <source>
        <dbReference type="ARBA" id="ARBA00023310"/>
    </source>
</evidence>
<evidence type="ECO:0000256" key="3">
    <source>
        <dbReference type="ARBA" id="ARBA00022781"/>
    </source>
</evidence>
<dbReference type="GO" id="GO:0045259">
    <property type="term" value="C:proton-transporting ATP synthase complex"/>
    <property type="evidence" value="ECO:0007669"/>
    <property type="project" value="UniProtKB-KW"/>
</dbReference>
<dbReference type="HAMAP" id="MF_01416">
    <property type="entry name" value="ATP_synth_delta_bact"/>
    <property type="match status" value="1"/>
</dbReference>
<evidence type="ECO:0000256" key="1">
    <source>
        <dbReference type="ARBA" id="ARBA00004370"/>
    </source>
</evidence>
<dbReference type="OrthoDB" id="9802471at2"/>
<evidence type="ECO:0000313" key="9">
    <source>
        <dbReference type="EMBL" id="SHE96796.1"/>
    </source>
</evidence>
<evidence type="ECO:0000256" key="5">
    <source>
        <dbReference type="ARBA" id="ARBA00023136"/>
    </source>
</evidence>
<evidence type="ECO:0000256" key="4">
    <source>
        <dbReference type="ARBA" id="ARBA00023065"/>
    </source>
</evidence>
<accession>A0A1M4XTX3</accession>
<dbReference type="PRINTS" id="PR00125">
    <property type="entry name" value="ATPASEDELTA"/>
</dbReference>
<comment type="function">
    <text evidence="7">This protein is part of the stalk that links CF(0) to CF(1). It either transmits conformational changes from CF(0) to CF(1) or is implicated in proton conduction.</text>
</comment>
<dbReference type="SUPFAM" id="SSF47928">
    <property type="entry name" value="N-terminal domain of the delta subunit of the F1F0-ATP synthase"/>
    <property type="match status" value="1"/>
</dbReference>
<keyword evidence="10" id="KW-1185">Reference proteome</keyword>
<keyword evidence="5 7" id="KW-0472">Membrane</keyword>
<evidence type="ECO:0000256" key="8">
    <source>
        <dbReference type="SAM" id="Coils"/>
    </source>
</evidence>
<evidence type="ECO:0000256" key="2">
    <source>
        <dbReference type="ARBA" id="ARBA00022448"/>
    </source>
</evidence>
<evidence type="ECO:0000313" key="10">
    <source>
        <dbReference type="Proteomes" id="UP000184148"/>
    </source>
</evidence>
<dbReference type="InterPro" id="IPR026015">
    <property type="entry name" value="ATP_synth_OSCP/delta_N_sf"/>
</dbReference>
<comment type="subcellular location">
    <subcellularLocation>
        <location evidence="7">Cell membrane</location>
        <topology evidence="7">Peripheral membrane protein</topology>
    </subcellularLocation>
    <subcellularLocation>
        <location evidence="1">Membrane</location>
    </subcellularLocation>
</comment>
<comment type="function">
    <text evidence="7">F(1)F(0) ATP synthase produces ATP from ADP in the presence of a proton or sodium gradient. F-type ATPases consist of two structural domains, F(1) containing the extramembraneous catalytic core and F(0) containing the membrane proton channel, linked together by a central stalk and a peripheral stalk. During catalysis, ATP synthesis in the catalytic domain of F(1) is coupled via a rotary mechanism of the central stalk subunits to proton translocation.</text>
</comment>
<keyword evidence="8" id="KW-0175">Coiled coil</keyword>
<dbReference type="Gene3D" id="1.10.520.20">
    <property type="entry name" value="N-terminal domain of the delta subunit of the F1F0-ATP synthase"/>
    <property type="match status" value="1"/>
</dbReference>
<dbReference type="Proteomes" id="UP000184148">
    <property type="component" value="Unassembled WGS sequence"/>
</dbReference>
<dbReference type="GO" id="GO:0005886">
    <property type="term" value="C:plasma membrane"/>
    <property type="evidence" value="ECO:0007669"/>
    <property type="project" value="UniProtKB-SubCell"/>
</dbReference>
<keyword evidence="2 7" id="KW-0813">Transport</keyword>
<comment type="similarity">
    <text evidence="7">Belongs to the ATPase delta chain family.</text>
</comment>
<dbReference type="PANTHER" id="PTHR11910">
    <property type="entry name" value="ATP SYNTHASE DELTA CHAIN"/>
    <property type="match status" value="1"/>
</dbReference>
<keyword evidence="4 7" id="KW-0406">Ion transport</keyword>
<name>A0A1M4XTX3_9FIRM</name>
<keyword evidence="6 7" id="KW-0066">ATP synthesis</keyword>
<dbReference type="EMBL" id="FQUY01000009">
    <property type="protein sequence ID" value="SHE96796.1"/>
    <property type="molecule type" value="Genomic_DNA"/>
</dbReference>
<dbReference type="Pfam" id="PF00213">
    <property type="entry name" value="OSCP"/>
    <property type="match status" value="1"/>
</dbReference>